<reference evidence="2 3" key="1">
    <citation type="journal article" date="2017" name="Curr. Biol.">
        <title>Genome architecture and evolution of a unichromosomal asexual nematode.</title>
        <authorList>
            <person name="Fradin H."/>
            <person name="Zegar C."/>
            <person name="Gutwein M."/>
            <person name="Lucas J."/>
            <person name="Kovtun M."/>
            <person name="Corcoran D."/>
            <person name="Baugh L.R."/>
            <person name="Kiontke K."/>
            <person name="Gunsalus K."/>
            <person name="Fitch D.H."/>
            <person name="Piano F."/>
        </authorList>
    </citation>
    <scope>NUCLEOTIDE SEQUENCE [LARGE SCALE GENOMIC DNA]</scope>
    <source>
        <strain evidence="2">PF1309</strain>
    </source>
</reference>
<organism evidence="2 3">
    <name type="scientific">Diploscapter pachys</name>
    <dbReference type="NCBI Taxonomy" id="2018661"/>
    <lineage>
        <taxon>Eukaryota</taxon>
        <taxon>Metazoa</taxon>
        <taxon>Ecdysozoa</taxon>
        <taxon>Nematoda</taxon>
        <taxon>Chromadorea</taxon>
        <taxon>Rhabditida</taxon>
        <taxon>Rhabditina</taxon>
        <taxon>Rhabditomorpha</taxon>
        <taxon>Rhabditoidea</taxon>
        <taxon>Rhabditidae</taxon>
        <taxon>Diploscapter</taxon>
    </lineage>
</organism>
<evidence type="ECO:0000313" key="3">
    <source>
        <dbReference type="Proteomes" id="UP000218231"/>
    </source>
</evidence>
<gene>
    <name evidence="2" type="ORF">WR25_14820</name>
</gene>
<proteinExistence type="predicted"/>
<evidence type="ECO:0000313" key="2">
    <source>
        <dbReference type="EMBL" id="PAV66832.1"/>
    </source>
</evidence>
<dbReference type="Proteomes" id="UP000218231">
    <property type="component" value="Unassembled WGS sequence"/>
</dbReference>
<accession>A0A2A2JYZ3</accession>
<dbReference type="AlphaFoldDB" id="A0A2A2JYZ3"/>
<comment type="caution">
    <text evidence="2">The sequence shown here is derived from an EMBL/GenBank/DDBJ whole genome shotgun (WGS) entry which is preliminary data.</text>
</comment>
<sequence length="130" mass="14278">MPGRGDPARYRERPGTVAGAQHDLLRAMAQRHAQAGPDAARRGRDEGCRGQVRQILLARAGCRRLRLRDSSGLSEAKRLNRAGNFVASVLNGSTTGRMSHARSGDTRTNHPRRSCPAVFRHGPFTRAMRP</sequence>
<dbReference type="EMBL" id="LIAE01010030">
    <property type="protein sequence ID" value="PAV66832.1"/>
    <property type="molecule type" value="Genomic_DNA"/>
</dbReference>
<feature type="region of interest" description="Disordered" evidence="1">
    <location>
        <begin position="93"/>
        <end position="130"/>
    </location>
</feature>
<evidence type="ECO:0000256" key="1">
    <source>
        <dbReference type="SAM" id="MobiDB-lite"/>
    </source>
</evidence>
<name>A0A2A2JYZ3_9BILA</name>
<keyword evidence="3" id="KW-1185">Reference proteome</keyword>
<protein>
    <submittedName>
        <fullName evidence="2">Uncharacterized protein</fullName>
    </submittedName>
</protein>